<dbReference type="RefSeq" id="WP_146165089.1">
    <property type="nucleotide sequence ID" value="NZ_JBHEEX010000003.1"/>
</dbReference>
<reference evidence="1 2" key="1">
    <citation type="submission" date="2018-04" db="EMBL/GenBank/DDBJ databases">
        <title>Genomic Encyclopedia of Type Strains, Phase IV (KMG-IV): sequencing the most valuable type-strain genomes for metagenomic binning, comparative biology and taxonomic classification.</title>
        <authorList>
            <person name="Goeker M."/>
        </authorList>
    </citation>
    <scope>NUCLEOTIDE SEQUENCE [LARGE SCALE GENOMIC DNA]</scope>
    <source>
        <strain evidence="1 2">DSM 7138</strain>
    </source>
</reference>
<dbReference type="EMBL" id="PZZZ01000005">
    <property type="protein sequence ID" value="PTM94393.1"/>
    <property type="molecule type" value="Genomic_DNA"/>
</dbReference>
<dbReference type="AlphaFoldDB" id="A0A2T5B639"/>
<organism evidence="1 2">
    <name type="scientific">Mycoplana dimorpha</name>
    <dbReference type="NCBI Taxonomy" id="28320"/>
    <lineage>
        <taxon>Bacteria</taxon>
        <taxon>Pseudomonadati</taxon>
        <taxon>Pseudomonadota</taxon>
        <taxon>Alphaproteobacteria</taxon>
        <taxon>Hyphomicrobiales</taxon>
        <taxon>Rhizobiaceae</taxon>
        <taxon>Mycoplana</taxon>
    </lineage>
</organism>
<dbReference type="Proteomes" id="UP000241247">
    <property type="component" value="Unassembled WGS sequence"/>
</dbReference>
<gene>
    <name evidence="1" type="ORF">C7449_105294</name>
</gene>
<keyword evidence="2" id="KW-1185">Reference proteome</keyword>
<comment type="caution">
    <text evidence="1">The sequence shown here is derived from an EMBL/GenBank/DDBJ whole genome shotgun (WGS) entry which is preliminary data.</text>
</comment>
<evidence type="ECO:0000313" key="2">
    <source>
        <dbReference type="Proteomes" id="UP000241247"/>
    </source>
</evidence>
<proteinExistence type="predicted"/>
<accession>A0A2T5B639</accession>
<sequence length="96" mass="10128">MEGRYTRPSLIPAPENGQRPAESIFVAAVSLAAGWHYISLRENIFAISAKSESNGRNDGIAAGVSDISIAFQVIAGACAILQLLFGRARPRGGQVT</sequence>
<evidence type="ECO:0000313" key="1">
    <source>
        <dbReference type="EMBL" id="PTM94393.1"/>
    </source>
</evidence>
<name>A0A2T5B639_MYCDI</name>
<protein>
    <submittedName>
        <fullName evidence="1">Uncharacterized protein</fullName>
    </submittedName>
</protein>